<proteinExistence type="predicted"/>
<keyword evidence="2" id="KW-1185">Reference proteome</keyword>
<name>A0A328YM74_9FLAO</name>
<organism evidence="1 2">
    <name type="scientific">Flavobacterium aciduliphilum</name>
    <dbReference type="NCBI Taxonomy" id="1101402"/>
    <lineage>
        <taxon>Bacteria</taxon>
        <taxon>Pseudomonadati</taxon>
        <taxon>Bacteroidota</taxon>
        <taxon>Flavobacteriia</taxon>
        <taxon>Flavobacteriales</taxon>
        <taxon>Flavobacteriaceae</taxon>
        <taxon>Flavobacterium</taxon>
    </lineage>
</organism>
<dbReference type="Proteomes" id="UP000248840">
    <property type="component" value="Unassembled WGS sequence"/>
</dbReference>
<comment type="caution">
    <text evidence="1">The sequence shown here is derived from an EMBL/GenBank/DDBJ whole genome shotgun (WGS) entry which is preliminary data.</text>
</comment>
<sequence length="56" mass="6804">MNNINIKKLIENMMPMESEKLYYEYEEILKKNGVVKVKDLLDNDYKIEPKSEYNFL</sequence>
<accession>A0A328YM74</accession>
<reference evidence="1 2" key="1">
    <citation type="submission" date="2018-06" db="EMBL/GenBank/DDBJ databases">
        <title>Genomic Encyclopedia of Archaeal and Bacterial Type Strains, Phase II (KMG-II): from individual species to whole genera.</title>
        <authorList>
            <person name="Goeker M."/>
        </authorList>
    </citation>
    <scope>NUCLEOTIDE SEQUENCE [LARGE SCALE GENOMIC DNA]</scope>
    <source>
        <strain evidence="1 2">DSM 25663</strain>
    </source>
</reference>
<dbReference type="EMBL" id="QLSZ01000006">
    <property type="protein sequence ID" value="RAR71667.1"/>
    <property type="molecule type" value="Genomic_DNA"/>
</dbReference>
<evidence type="ECO:0000313" key="2">
    <source>
        <dbReference type="Proteomes" id="UP000248840"/>
    </source>
</evidence>
<evidence type="ECO:0000313" key="1">
    <source>
        <dbReference type="EMBL" id="RAR71667.1"/>
    </source>
</evidence>
<gene>
    <name evidence="1" type="ORF">CLV55_10615</name>
</gene>
<dbReference type="AlphaFoldDB" id="A0A328YM74"/>
<protein>
    <submittedName>
        <fullName evidence="1">Uncharacterized protein</fullName>
    </submittedName>
</protein>